<evidence type="ECO:0000259" key="3">
    <source>
        <dbReference type="Pfam" id="PF00884"/>
    </source>
</evidence>
<dbReference type="AlphaFoldDB" id="X0YMC4"/>
<feature type="non-terminal residue" evidence="4">
    <location>
        <position position="157"/>
    </location>
</feature>
<reference evidence="4" key="1">
    <citation type="journal article" date="2014" name="Front. Microbiol.">
        <title>High frequency of phylogenetically diverse reductive dehalogenase-homologous genes in deep subseafloor sedimentary metagenomes.</title>
        <authorList>
            <person name="Kawai M."/>
            <person name="Futagami T."/>
            <person name="Toyoda A."/>
            <person name="Takaki Y."/>
            <person name="Nishi S."/>
            <person name="Hori S."/>
            <person name="Arai W."/>
            <person name="Tsubouchi T."/>
            <person name="Morono Y."/>
            <person name="Uchiyama I."/>
            <person name="Ito T."/>
            <person name="Fujiyama A."/>
            <person name="Inagaki F."/>
            <person name="Takami H."/>
        </authorList>
    </citation>
    <scope>NUCLEOTIDE SEQUENCE</scope>
    <source>
        <strain evidence="4">Expedition CK06-06</strain>
    </source>
</reference>
<evidence type="ECO:0000313" key="4">
    <source>
        <dbReference type="EMBL" id="GAG48102.1"/>
    </source>
</evidence>
<proteinExistence type="inferred from homology"/>
<dbReference type="PANTHER" id="PTHR42693">
    <property type="entry name" value="ARYLSULFATASE FAMILY MEMBER"/>
    <property type="match status" value="1"/>
</dbReference>
<comment type="similarity">
    <text evidence="1">Belongs to the sulfatase family.</text>
</comment>
<evidence type="ECO:0000256" key="1">
    <source>
        <dbReference type="ARBA" id="ARBA00008779"/>
    </source>
</evidence>
<protein>
    <recommendedName>
        <fullName evidence="3">Sulfatase N-terminal domain-containing protein</fullName>
    </recommendedName>
</protein>
<dbReference type="Pfam" id="PF00884">
    <property type="entry name" value="Sulfatase"/>
    <property type="match status" value="1"/>
</dbReference>
<dbReference type="PROSITE" id="PS51257">
    <property type="entry name" value="PROKAR_LIPOPROTEIN"/>
    <property type="match status" value="1"/>
</dbReference>
<feature type="domain" description="Sulfatase N-terminal" evidence="3">
    <location>
        <begin position="39"/>
        <end position="153"/>
    </location>
</feature>
<evidence type="ECO:0000256" key="2">
    <source>
        <dbReference type="ARBA" id="ARBA00022801"/>
    </source>
</evidence>
<gene>
    <name evidence="4" type="ORF">S01H1_76982</name>
</gene>
<dbReference type="EMBL" id="BARS01051719">
    <property type="protein sequence ID" value="GAG48102.1"/>
    <property type="molecule type" value="Genomic_DNA"/>
</dbReference>
<dbReference type="Gene3D" id="3.40.720.10">
    <property type="entry name" value="Alkaline Phosphatase, subunit A"/>
    <property type="match status" value="1"/>
</dbReference>
<dbReference type="InterPro" id="IPR050738">
    <property type="entry name" value="Sulfatase"/>
</dbReference>
<dbReference type="GO" id="GO:0004065">
    <property type="term" value="F:arylsulfatase activity"/>
    <property type="evidence" value="ECO:0007669"/>
    <property type="project" value="TreeGrafter"/>
</dbReference>
<name>X0YMC4_9ZZZZ</name>
<keyword evidence="2" id="KW-0378">Hydrolase</keyword>
<sequence length="157" mass="17010">MRSLVGSGFSEMKWRRLAVWIPLWLLLGCGEAPDPRPSIALVVVDTLRADAVSAYGEVEGTTPHLDRLAAEGLLYQRAFATAPWTITAHASLFTGLEPDRHGVGIHGVMVAPETLVMLAERLRDAGYQTAGFSENTYITEDFGMAQGFETFAGQTVA</sequence>
<organism evidence="4">
    <name type="scientific">marine sediment metagenome</name>
    <dbReference type="NCBI Taxonomy" id="412755"/>
    <lineage>
        <taxon>unclassified sequences</taxon>
        <taxon>metagenomes</taxon>
        <taxon>ecological metagenomes</taxon>
    </lineage>
</organism>
<comment type="caution">
    <text evidence="4">The sequence shown here is derived from an EMBL/GenBank/DDBJ whole genome shotgun (WGS) entry which is preliminary data.</text>
</comment>
<dbReference type="InterPro" id="IPR000917">
    <property type="entry name" value="Sulfatase_N"/>
</dbReference>
<dbReference type="InterPro" id="IPR017850">
    <property type="entry name" value="Alkaline_phosphatase_core_sf"/>
</dbReference>
<accession>X0YMC4</accession>
<dbReference type="PANTHER" id="PTHR42693:SF53">
    <property type="entry name" value="ENDO-4-O-SULFATASE"/>
    <property type="match status" value="1"/>
</dbReference>
<dbReference type="SUPFAM" id="SSF53649">
    <property type="entry name" value="Alkaline phosphatase-like"/>
    <property type="match status" value="1"/>
</dbReference>